<sequence length="60" mass="6857">MDVEIPIHKKSLEEEGVVALECVGEAEELDCIGSQTKRLVKKKVTFLKMDRQSRRNIAKE</sequence>
<organism evidence="1 2">
    <name type="scientific">Portunus trituberculatus</name>
    <name type="common">Swimming crab</name>
    <name type="synonym">Neptunus trituberculatus</name>
    <dbReference type="NCBI Taxonomy" id="210409"/>
    <lineage>
        <taxon>Eukaryota</taxon>
        <taxon>Metazoa</taxon>
        <taxon>Ecdysozoa</taxon>
        <taxon>Arthropoda</taxon>
        <taxon>Crustacea</taxon>
        <taxon>Multicrustacea</taxon>
        <taxon>Malacostraca</taxon>
        <taxon>Eumalacostraca</taxon>
        <taxon>Eucarida</taxon>
        <taxon>Decapoda</taxon>
        <taxon>Pleocyemata</taxon>
        <taxon>Brachyura</taxon>
        <taxon>Eubrachyura</taxon>
        <taxon>Portunoidea</taxon>
        <taxon>Portunidae</taxon>
        <taxon>Portuninae</taxon>
        <taxon>Portunus</taxon>
    </lineage>
</organism>
<accession>A0A5B7EUK9</accession>
<evidence type="ECO:0000313" key="1">
    <source>
        <dbReference type="EMBL" id="MPC38371.1"/>
    </source>
</evidence>
<dbReference type="EMBL" id="VSRR010004049">
    <property type="protein sequence ID" value="MPC38371.1"/>
    <property type="molecule type" value="Genomic_DNA"/>
</dbReference>
<comment type="caution">
    <text evidence="1">The sequence shown here is derived from an EMBL/GenBank/DDBJ whole genome shotgun (WGS) entry which is preliminary data.</text>
</comment>
<proteinExistence type="predicted"/>
<dbReference type="Proteomes" id="UP000324222">
    <property type="component" value="Unassembled WGS sequence"/>
</dbReference>
<protein>
    <submittedName>
        <fullName evidence="1">Uncharacterized protein</fullName>
    </submittedName>
</protein>
<name>A0A5B7EUK9_PORTR</name>
<gene>
    <name evidence="1" type="ORF">E2C01_031877</name>
</gene>
<keyword evidence="2" id="KW-1185">Reference proteome</keyword>
<reference evidence="1 2" key="1">
    <citation type="submission" date="2019-05" db="EMBL/GenBank/DDBJ databases">
        <title>Another draft genome of Portunus trituberculatus and its Hox gene families provides insights of decapod evolution.</title>
        <authorList>
            <person name="Jeong J.-H."/>
            <person name="Song I."/>
            <person name="Kim S."/>
            <person name="Choi T."/>
            <person name="Kim D."/>
            <person name="Ryu S."/>
            <person name="Kim W."/>
        </authorList>
    </citation>
    <scope>NUCLEOTIDE SEQUENCE [LARGE SCALE GENOMIC DNA]</scope>
    <source>
        <tissue evidence="1">Muscle</tissue>
    </source>
</reference>
<dbReference type="AlphaFoldDB" id="A0A5B7EUK9"/>
<evidence type="ECO:0000313" key="2">
    <source>
        <dbReference type="Proteomes" id="UP000324222"/>
    </source>
</evidence>